<organism evidence="1 2">
    <name type="scientific">Sporosarcina saromensis</name>
    <dbReference type="NCBI Taxonomy" id="359365"/>
    <lineage>
        <taxon>Bacteria</taxon>
        <taxon>Bacillati</taxon>
        <taxon>Bacillota</taxon>
        <taxon>Bacilli</taxon>
        <taxon>Bacillales</taxon>
        <taxon>Caryophanaceae</taxon>
        <taxon>Sporosarcina</taxon>
    </lineage>
</organism>
<dbReference type="Proteomes" id="UP001282284">
    <property type="component" value="Unassembled WGS sequence"/>
</dbReference>
<proteinExistence type="predicted"/>
<reference evidence="1 2" key="1">
    <citation type="submission" date="2023-06" db="EMBL/GenBank/DDBJ databases">
        <title>Sporosarcina sp. nov., isolated from Korean traditional fermented seafood 'Jeotgal'.</title>
        <authorList>
            <person name="Yang A.I."/>
            <person name="Shin N.-R."/>
        </authorList>
    </citation>
    <scope>NUCLEOTIDE SEQUENCE [LARGE SCALE GENOMIC DNA]</scope>
    <source>
        <strain evidence="1 2">KCTC13119</strain>
    </source>
</reference>
<dbReference type="RefSeq" id="WP_317945340.1">
    <property type="nucleotide sequence ID" value="NZ_JAUBDI010000016.1"/>
</dbReference>
<comment type="caution">
    <text evidence="1">The sequence shown here is derived from an EMBL/GenBank/DDBJ whole genome shotgun (WGS) entry which is preliminary data.</text>
</comment>
<evidence type="ECO:0000313" key="1">
    <source>
        <dbReference type="EMBL" id="MDW0114360.1"/>
    </source>
</evidence>
<sequence>MVLLKYMLSRGPADWYKPVTAKEAAPFFHAYLIEKPYRRDADLSDKQGIALHTYNEAGMARLIERMPMTKWSGSSKGLIWFEDGVFVPQLDVAKEHERILFEWVKEICQYRLHWYFERKWLIS</sequence>
<name>A0ABU4GBL1_9BACL</name>
<accession>A0ABU4GBL1</accession>
<keyword evidence="2" id="KW-1185">Reference proteome</keyword>
<evidence type="ECO:0000313" key="2">
    <source>
        <dbReference type="Proteomes" id="UP001282284"/>
    </source>
</evidence>
<gene>
    <name evidence="1" type="ORF">QT711_14275</name>
</gene>
<dbReference type="EMBL" id="JAUBDI010000016">
    <property type="protein sequence ID" value="MDW0114360.1"/>
    <property type="molecule type" value="Genomic_DNA"/>
</dbReference>
<protein>
    <submittedName>
        <fullName evidence="1">Uncharacterized protein</fullName>
    </submittedName>
</protein>